<evidence type="ECO:0000256" key="1">
    <source>
        <dbReference type="SAM" id="SignalP"/>
    </source>
</evidence>
<accession>A0A6G1KZ53</accession>
<keyword evidence="3" id="KW-1185">Reference proteome</keyword>
<protein>
    <submittedName>
        <fullName evidence="2">Uncharacterized protein</fullName>
    </submittedName>
</protein>
<organism evidence="2 3">
    <name type="scientific">Teratosphaeria nubilosa</name>
    <dbReference type="NCBI Taxonomy" id="161662"/>
    <lineage>
        <taxon>Eukaryota</taxon>
        <taxon>Fungi</taxon>
        <taxon>Dikarya</taxon>
        <taxon>Ascomycota</taxon>
        <taxon>Pezizomycotina</taxon>
        <taxon>Dothideomycetes</taxon>
        <taxon>Dothideomycetidae</taxon>
        <taxon>Mycosphaerellales</taxon>
        <taxon>Teratosphaeriaceae</taxon>
        <taxon>Teratosphaeria</taxon>
    </lineage>
</organism>
<dbReference type="EMBL" id="ML995881">
    <property type="protein sequence ID" value="KAF2765931.1"/>
    <property type="molecule type" value="Genomic_DNA"/>
</dbReference>
<dbReference type="AlphaFoldDB" id="A0A6G1KZ53"/>
<reference evidence="2" key="1">
    <citation type="journal article" date="2020" name="Stud. Mycol.">
        <title>101 Dothideomycetes genomes: a test case for predicting lifestyles and emergence of pathogens.</title>
        <authorList>
            <person name="Haridas S."/>
            <person name="Albert R."/>
            <person name="Binder M."/>
            <person name="Bloem J."/>
            <person name="Labutti K."/>
            <person name="Salamov A."/>
            <person name="Andreopoulos B."/>
            <person name="Baker S."/>
            <person name="Barry K."/>
            <person name="Bills G."/>
            <person name="Bluhm B."/>
            <person name="Cannon C."/>
            <person name="Castanera R."/>
            <person name="Culley D."/>
            <person name="Daum C."/>
            <person name="Ezra D."/>
            <person name="Gonzalez J."/>
            <person name="Henrissat B."/>
            <person name="Kuo A."/>
            <person name="Liang C."/>
            <person name="Lipzen A."/>
            <person name="Lutzoni F."/>
            <person name="Magnuson J."/>
            <person name="Mondo S."/>
            <person name="Nolan M."/>
            <person name="Ohm R."/>
            <person name="Pangilinan J."/>
            <person name="Park H.-J."/>
            <person name="Ramirez L."/>
            <person name="Alfaro M."/>
            <person name="Sun H."/>
            <person name="Tritt A."/>
            <person name="Yoshinaga Y."/>
            <person name="Zwiers L.-H."/>
            <person name="Turgeon B."/>
            <person name="Goodwin S."/>
            <person name="Spatafora J."/>
            <person name="Crous P."/>
            <person name="Grigoriev I."/>
        </authorList>
    </citation>
    <scope>NUCLEOTIDE SEQUENCE</scope>
    <source>
        <strain evidence="2">CBS 116005</strain>
    </source>
</reference>
<name>A0A6G1KZ53_9PEZI</name>
<sequence>MHFPPLLLSLLTPTALAWFNCEPTGGGDGICKATHDELNHKVPLFQDCAPKNGCKIKGNGCIMNAQSVWNANKRVWESRANCSPDT</sequence>
<evidence type="ECO:0000313" key="2">
    <source>
        <dbReference type="EMBL" id="KAF2765931.1"/>
    </source>
</evidence>
<feature type="signal peptide" evidence="1">
    <location>
        <begin position="1"/>
        <end position="17"/>
    </location>
</feature>
<proteinExistence type="predicted"/>
<gene>
    <name evidence="2" type="ORF">EJ03DRAFT_354458</name>
</gene>
<keyword evidence="1" id="KW-0732">Signal</keyword>
<feature type="chain" id="PRO_5026047836" evidence="1">
    <location>
        <begin position="18"/>
        <end position="86"/>
    </location>
</feature>
<dbReference type="Proteomes" id="UP000799436">
    <property type="component" value="Unassembled WGS sequence"/>
</dbReference>
<evidence type="ECO:0000313" key="3">
    <source>
        <dbReference type="Proteomes" id="UP000799436"/>
    </source>
</evidence>